<dbReference type="InterPro" id="IPR003781">
    <property type="entry name" value="CoA-bd"/>
</dbReference>
<protein>
    <submittedName>
        <fullName evidence="6">GNAT family N-acetyltransferase</fullName>
    </submittedName>
</protein>
<evidence type="ECO:0000313" key="6">
    <source>
        <dbReference type="EMBL" id="PSJ80913.1"/>
    </source>
</evidence>
<feature type="compositionally biased region" description="Basic and acidic residues" evidence="4">
    <location>
        <begin position="564"/>
        <end position="574"/>
    </location>
</feature>
<feature type="region of interest" description="Disordered" evidence="4">
    <location>
        <begin position="553"/>
        <end position="580"/>
    </location>
</feature>
<dbReference type="Gene3D" id="3.40.50.720">
    <property type="entry name" value="NAD(P)-binding Rossmann-like Domain"/>
    <property type="match status" value="1"/>
</dbReference>
<name>A0A2P7U1X7_9NEIS</name>
<evidence type="ECO:0000256" key="3">
    <source>
        <dbReference type="ARBA" id="ARBA00022840"/>
    </source>
</evidence>
<gene>
    <name evidence="6" type="ORF">C7N83_03260</name>
</gene>
<proteinExistence type="predicted"/>
<comment type="caution">
    <text evidence="6">The sequence shown here is derived from an EMBL/GenBank/DDBJ whole genome shotgun (WGS) entry which is preliminary data.</text>
</comment>
<dbReference type="SMART" id="SM00881">
    <property type="entry name" value="CoA_binding"/>
    <property type="match status" value="1"/>
</dbReference>
<evidence type="ECO:0000259" key="5">
    <source>
        <dbReference type="PROSITE" id="PS51186"/>
    </source>
</evidence>
<dbReference type="Proteomes" id="UP000241868">
    <property type="component" value="Unassembled WGS sequence"/>
</dbReference>
<dbReference type="Pfam" id="PF13380">
    <property type="entry name" value="CoA_binding_2"/>
    <property type="match status" value="1"/>
</dbReference>
<dbReference type="InterPro" id="IPR051538">
    <property type="entry name" value="Acyl-CoA_Synth/Transferase"/>
</dbReference>
<evidence type="ECO:0000256" key="4">
    <source>
        <dbReference type="SAM" id="MobiDB-lite"/>
    </source>
</evidence>
<dbReference type="Gene3D" id="3.40.50.261">
    <property type="entry name" value="Succinyl-CoA synthetase domains"/>
    <property type="match status" value="1"/>
</dbReference>
<keyword evidence="3" id="KW-0067">ATP-binding</keyword>
<dbReference type="SUPFAM" id="SSF55729">
    <property type="entry name" value="Acyl-CoA N-acyltransferases (Nat)"/>
    <property type="match status" value="1"/>
</dbReference>
<keyword evidence="2" id="KW-0547">Nucleotide-binding</keyword>
<feature type="domain" description="N-acetyltransferase" evidence="5">
    <location>
        <begin position="649"/>
        <end position="805"/>
    </location>
</feature>
<dbReference type="PANTHER" id="PTHR43334">
    <property type="entry name" value="ACETATE--COA LIGASE [ADP-FORMING]"/>
    <property type="match status" value="1"/>
</dbReference>
<evidence type="ECO:0000256" key="2">
    <source>
        <dbReference type="ARBA" id="ARBA00022741"/>
    </source>
</evidence>
<dbReference type="InterPro" id="IPR016181">
    <property type="entry name" value="Acyl_CoA_acyltransferase"/>
</dbReference>
<dbReference type="GO" id="GO:0016874">
    <property type="term" value="F:ligase activity"/>
    <property type="evidence" value="ECO:0007669"/>
    <property type="project" value="UniProtKB-KW"/>
</dbReference>
<dbReference type="PANTHER" id="PTHR43334:SF1">
    <property type="entry name" value="3-HYDROXYPROPIONATE--COA LIGASE [ADP-FORMING]"/>
    <property type="match status" value="1"/>
</dbReference>
<dbReference type="InterPro" id="IPR016102">
    <property type="entry name" value="Succinyl-CoA_synth-like"/>
</dbReference>
<dbReference type="Pfam" id="PF13302">
    <property type="entry name" value="Acetyltransf_3"/>
    <property type="match status" value="1"/>
</dbReference>
<dbReference type="AlphaFoldDB" id="A0A2P7U1X7"/>
<dbReference type="RefSeq" id="WP_106740608.1">
    <property type="nucleotide sequence ID" value="NZ_PXYY01000012.1"/>
</dbReference>
<evidence type="ECO:0000256" key="1">
    <source>
        <dbReference type="ARBA" id="ARBA00022598"/>
    </source>
</evidence>
<keyword evidence="1" id="KW-0436">Ligase</keyword>
<dbReference type="InterPro" id="IPR000182">
    <property type="entry name" value="GNAT_dom"/>
</dbReference>
<dbReference type="SUPFAM" id="SSF51735">
    <property type="entry name" value="NAD(P)-binding Rossmann-fold domains"/>
    <property type="match status" value="1"/>
</dbReference>
<dbReference type="Gene3D" id="3.40.630.30">
    <property type="match status" value="1"/>
</dbReference>
<keyword evidence="6" id="KW-0808">Transferase</keyword>
<dbReference type="PROSITE" id="PS51186">
    <property type="entry name" value="GNAT"/>
    <property type="match status" value="1"/>
</dbReference>
<dbReference type="SUPFAM" id="SSF52210">
    <property type="entry name" value="Succinyl-CoA synthetase domains"/>
    <property type="match status" value="1"/>
</dbReference>
<dbReference type="OrthoDB" id="9807426at2"/>
<evidence type="ECO:0000313" key="7">
    <source>
        <dbReference type="Proteomes" id="UP000241868"/>
    </source>
</evidence>
<organism evidence="6 7">
    <name type="scientific">Neisseria iguanae</name>
    <dbReference type="NCBI Taxonomy" id="90242"/>
    <lineage>
        <taxon>Bacteria</taxon>
        <taxon>Pseudomonadati</taxon>
        <taxon>Pseudomonadota</taxon>
        <taxon>Betaproteobacteria</taxon>
        <taxon>Neisseriales</taxon>
        <taxon>Neisseriaceae</taxon>
        <taxon>Neisseria</taxon>
    </lineage>
</organism>
<dbReference type="InterPro" id="IPR036291">
    <property type="entry name" value="NAD(P)-bd_dom_sf"/>
</dbReference>
<sequence>MNTQPMPGYFFMPQHIILVGASERPHSLGERILTTLISSPFQGKITPVNLRHKTVAGLAAYTNLSKIEGQADLVIAVTPPDSYESLFKACRKKQLHHLILIQDWESLSEEDWQTTRQAIQKHHDPKLNISVCSPAGIQLPAQGLNISLLSDFPAGHVALLTGQAAVSSEINAMLRHMRQGVSRHISLNYNLSPTSASDWINRFGHNRHTRIAVVHHNPAENQRKLFSAIRHFARHTPIIVYCTHAVDDTERAILESLSHHCNFLLTLNHNELAAALHACLSEIKPNNQLTALGNTPVGWLQPAAAKLGIQLTLPSEKPSLQEGYLGSMPTAAHYRSTAAQQLQQNYTQALLAVITPSAEHNETAIGKMLNHLARQTDKPLLISSSISDGLLHFPNPEQALQTLYLRNIAARLQQVQNEIAPAKSGRLKNIDSAAVAEAAEQSDAKRLAAALHLPDYQNGNTYPLTKLAFRQHPQYGVIISVTDLNRTIVVLPPFTTLDTARLLRFADLNRYQDAIEQFIHSMNALAQNPDIFNGEIILNISSNQISSNFKLPAKPLSASHKNSKPPEKKAEKPSHSQTGSFNLRMQAAAELLRHSNARASEFIRTTSEAAAEFWHQKNNTGKPKPAENVLAPYPTDYPGEIRLKNGQTVFIRPFEPEDAEAKQQFVRRLSPQSRYTRFMTQTNQLPQPTLARFSKLDYHSEGAWIAENSDGLIVAVSRFSRLNRDECEFGITLSEDTRGSGLSGEMMQLIIQLATQQGYQSMSAEILKENTAMLKLAEKSGFSLIESEQDKNLYQAKLNLLPTAEKEN</sequence>
<dbReference type="GO" id="GO:0005524">
    <property type="term" value="F:ATP binding"/>
    <property type="evidence" value="ECO:0007669"/>
    <property type="project" value="UniProtKB-KW"/>
</dbReference>
<dbReference type="GO" id="GO:0016747">
    <property type="term" value="F:acyltransferase activity, transferring groups other than amino-acyl groups"/>
    <property type="evidence" value="ECO:0007669"/>
    <property type="project" value="InterPro"/>
</dbReference>
<accession>A0A2P7U1X7</accession>
<reference evidence="6 7" key="1">
    <citation type="submission" date="2018-03" db="EMBL/GenBank/DDBJ databases">
        <title>Neisseria weixii sp. nov., isolated from the intestinal contents of Tibetan Plateau pika (Ochotona curzoniae) in Yushu, Qinghai Province, China.</title>
        <authorList>
            <person name="Gui Z."/>
        </authorList>
    </citation>
    <scope>NUCLEOTIDE SEQUENCE [LARGE SCALE GENOMIC DNA]</scope>
    <source>
        <strain evidence="6 7">ATCC 51483</strain>
    </source>
</reference>
<keyword evidence="7" id="KW-1185">Reference proteome</keyword>
<dbReference type="EMBL" id="PXYY01000012">
    <property type="protein sequence ID" value="PSJ80913.1"/>
    <property type="molecule type" value="Genomic_DNA"/>
</dbReference>